<dbReference type="InterPro" id="IPR001077">
    <property type="entry name" value="COMT_C"/>
</dbReference>
<name>A0AA40CA08_9PEZI</name>
<dbReference type="PANTHER" id="PTHR43712:SF5">
    <property type="entry name" value="O-METHYLTRANSFERASE ASQN-RELATED"/>
    <property type="match status" value="1"/>
</dbReference>
<evidence type="ECO:0000256" key="2">
    <source>
        <dbReference type="ARBA" id="ARBA00022679"/>
    </source>
</evidence>
<evidence type="ECO:0000313" key="5">
    <source>
        <dbReference type="EMBL" id="KAK0631026.1"/>
    </source>
</evidence>
<keyword evidence="1" id="KW-0489">Methyltransferase</keyword>
<dbReference type="Gene3D" id="3.40.50.150">
    <property type="entry name" value="Vaccinia Virus protein VP39"/>
    <property type="match status" value="1"/>
</dbReference>
<dbReference type="SUPFAM" id="SSF53335">
    <property type="entry name" value="S-adenosyl-L-methionine-dependent methyltransferases"/>
    <property type="match status" value="1"/>
</dbReference>
<evidence type="ECO:0000259" key="4">
    <source>
        <dbReference type="Pfam" id="PF00891"/>
    </source>
</evidence>
<proteinExistence type="predicted"/>
<gene>
    <name evidence="5" type="ORF">B0T17DRAFT_529913</name>
</gene>
<dbReference type="AlphaFoldDB" id="A0AA40CA08"/>
<dbReference type="PROSITE" id="PS51683">
    <property type="entry name" value="SAM_OMT_II"/>
    <property type="match status" value="1"/>
</dbReference>
<sequence>MSSTRIAELAARIAANTARVNDYLEAHDLPQPSFDLTAALNGAVPKDAPEIEAARRCVIQDTAELGDLMRTPREYLTGFIQNDLLPQQAITRFNLARSFPVGSETTFAKMATFSGLSERDVRKIVRYAITQRIFTEPRPGVVAHSLVSRLLAEDAGTHDYVATCADELWPAAAQTCNAMAKWPGSEDVAETGFALANQTNLPIYEFLAQHPERERRFAHMMRSFTQGPAFDLRHVTDNYPWGSIGAGTVVDVGGSQGHASIALARSFPSLTFVVQDLPAVVDGARAALPPDLTGRVTFAAHDFFTPQPVHGADVYFLRWILHNWPDKYCIAILQNLIPALKAGARVVVCDAVVPAPGQIPREMERSMRGFDMAMSTIQNASEREEGEWRALFEKADRRFGFVGVEMPKGSGLGLVVVRWDG</sequence>
<keyword evidence="2" id="KW-0808">Transferase</keyword>
<dbReference type="GO" id="GO:0008171">
    <property type="term" value="F:O-methyltransferase activity"/>
    <property type="evidence" value="ECO:0007669"/>
    <property type="project" value="InterPro"/>
</dbReference>
<keyword evidence="6" id="KW-1185">Reference proteome</keyword>
<dbReference type="Gene3D" id="1.10.10.10">
    <property type="entry name" value="Winged helix-like DNA-binding domain superfamily/Winged helix DNA-binding domain"/>
    <property type="match status" value="1"/>
</dbReference>
<comment type="caution">
    <text evidence="5">The sequence shown here is derived from an EMBL/GenBank/DDBJ whole genome shotgun (WGS) entry which is preliminary data.</text>
</comment>
<protein>
    <submittedName>
        <fullName evidence="5">O-methyltransferase-domain-containing protein</fullName>
    </submittedName>
</protein>
<accession>A0AA40CA08</accession>
<evidence type="ECO:0000256" key="3">
    <source>
        <dbReference type="ARBA" id="ARBA00022691"/>
    </source>
</evidence>
<dbReference type="Pfam" id="PF00891">
    <property type="entry name" value="Methyltransf_2"/>
    <property type="match status" value="1"/>
</dbReference>
<dbReference type="InterPro" id="IPR036388">
    <property type="entry name" value="WH-like_DNA-bd_sf"/>
</dbReference>
<evidence type="ECO:0000313" key="6">
    <source>
        <dbReference type="Proteomes" id="UP001174934"/>
    </source>
</evidence>
<keyword evidence="3" id="KW-0949">S-adenosyl-L-methionine</keyword>
<dbReference type="Proteomes" id="UP001174934">
    <property type="component" value="Unassembled WGS sequence"/>
</dbReference>
<feature type="domain" description="O-methyltransferase C-terminal" evidence="4">
    <location>
        <begin position="203"/>
        <end position="395"/>
    </location>
</feature>
<dbReference type="InterPro" id="IPR029063">
    <property type="entry name" value="SAM-dependent_MTases_sf"/>
</dbReference>
<organism evidence="5 6">
    <name type="scientific">Bombardia bombarda</name>
    <dbReference type="NCBI Taxonomy" id="252184"/>
    <lineage>
        <taxon>Eukaryota</taxon>
        <taxon>Fungi</taxon>
        <taxon>Dikarya</taxon>
        <taxon>Ascomycota</taxon>
        <taxon>Pezizomycotina</taxon>
        <taxon>Sordariomycetes</taxon>
        <taxon>Sordariomycetidae</taxon>
        <taxon>Sordariales</taxon>
        <taxon>Lasiosphaeriaceae</taxon>
        <taxon>Bombardia</taxon>
    </lineage>
</organism>
<dbReference type="InterPro" id="IPR016461">
    <property type="entry name" value="COMT-like"/>
</dbReference>
<dbReference type="GO" id="GO:0032259">
    <property type="term" value="P:methylation"/>
    <property type="evidence" value="ECO:0007669"/>
    <property type="project" value="UniProtKB-KW"/>
</dbReference>
<dbReference type="PANTHER" id="PTHR43712">
    <property type="entry name" value="PUTATIVE (AFU_ORTHOLOGUE AFUA_4G14580)-RELATED"/>
    <property type="match status" value="1"/>
</dbReference>
<dbReference type="EMBL" id="JAULSR010000002">
    <property type="protein sequence ID" value="KAK0631026.1"/>
    <property type="molecule type" value="Genomic_DNA"/>
</dbReference>
<evidence type="ECO:0000256" key="1">
    <source>
        <dbReference type="ARBA" id="ARBA00022603"/>
    </source>
</evidence>
<reference evidence="5" key="1">
    <citation type="submission" date="2023-06" db="EMBL/GenBank/DDBJ databases">
        <title>Genome-scale phylogeny and comparative genomics of the fungal order Sordariales.</title>
        <authorList>
            <consortium name="Lawrence Berkeley National Laboratory"/>
            <person name="Hensen N."/>
            <person name="Bonometti L."/>
            <person name="Westerberg I."/>
            <person name="Brannstrom I.O."/>
            <person name="Guillou S."/>
            <person name="Cros-Aarteil S."/>
            <person name="Calhoun S."/>
            <person name="Haridas S."/>
            <person name="Kuo A."/>
            <person name="Mondo S."/>
            <person name="Pangilinan J."/>
            <person name="Riley R."/>
            <person name="LaButti K."/>
            <person name="Andreopoulos B."/>
            <person name="Lipzen A."/>
            <person name="Chen C."/>
            <person name="Yanf M."/>
            <person name="Daum C."/>
            <person name="Ng V."/>
            <person name="Clum A."/>
            <person name="Steindorff A."/>
            <person name="Ohm R."/>
            <person name="Martin F."/>
            <person name="Silar P."/>
            <person name="Natvig D."/>
            <person name="Lalanne C."/>
            <person name="Gautier V."/>
            <person name="Ament-velasquez S.L."/>
            <person name="Kruys A."/>
            <person name="Hutchinson M.I."/>
            <person name="Powell A.J."/>
            <person name="Barry K."/>
            <person name="Miller A.N."/>
            <person name="Grigoriev I.V."/>
            <person name="Debuchy R."/>
            <person name="Gladieux P."/>
            <person name="Thoren M.H."/>
            <person name="Johannesson H."/>
        </authorList>
    </citation>
    <scope>NUCLEOTIDE SEQUENCE</scope>
    <source>
        <strain evidence="5">SMH3391-2</strain>
    </source>
</reference>